<dbReference type="KEGG" id="grc:GI584_02540"/>
<name>A0A5Q2TE25_9BACI</name>
<dbReference type="RefSeq" id="WP_153790143.1">
    <property type="nucleotide sequence ID" value="NZ_CP045915.1"/>
</dbReference>
<evidence type="ECO:0000313" key="1">
    <source>
        <dbReference type="EMBL" id="QGH32994.1"/>
    </source>
</evidence>
<dbReference type="Proteomes" id="UP000339690">
    <property type="component" value="Chromosome"/>
</dbReference>
<dbReference type="AlphaFoldDB" id="A0A5Q2TE25"/>
<reference evidence="1 2" key="1">
    <citation type="submission" date="2019-11" db="EMBL/GenBank/DDBJ databases">
        <title>Gracilibacillus salitolerans sp. nov., a moderate halophile isolated from a saline soil in northwest China.</title>
        <authorList>
            <person name="Gan L."/>
        </authorList>
    </citation>
    <scope>NUCLEOTIDE SEQUENCE [LARGE SCALE GENOMIC DNA]</scope>
    <source>
        <strain evidence="1 2">SCU50</strain>
    </source>
</reference>
<dbReference type="GO" id="GO:0005829">
    <property type="term" value="C:cytosol"/>
    <property type="evidence" value="ECO:0007669"/>
    <property type="project" value="TreeGrafter"/>
</dbReference>
<dbReference type="Pfam" id="PF02082">
    <property type="entry name" value="Rrf2"/>
    <property type="match status" value="1"/>
</dbReference>
<dbReference type="PROSITE" id="PS51197">
    <property type="entry name" value="HTH_RRF2_2"/>
    <property type="match status" value="1"/>
</dbReference>
<dbReference type="InterPro" id="IPR036390">
    <property type="entry name" value="WH_DNA-bd_sf"/>
</dbReference>
<keyword evidence="2" id="KW-1185">Reference proteome</keyword>
<accession>A0A5Q2TE25</accession>
<evidence type="ECO:0000313" key="2">
    <source>
        <dbReference type="Proteomes" id="UP000339690"/>
    </source>
</evidence>
<sequence length="137" mass="15088">MINTRFSVAIHILTLVASQTDKGVTSDFIAKSVNTNPVVIRRIGSLLKKANLLKGGPGITGYSLVKEPPKITLLDIYQAVTTEEELFAIHDHPNPNCDVGRNIQDTLDTSLTRAQQAMENELKKQTLAEIIQHLSIQ</sequence>
<protein>
    <submittedName>
        <fullName evidence="1">Rrf2 family transcriptional regulator</fullName>
    </submittedName>
</protein>
<dbReference type="EMBL" id="CP045915">
    <property type="protein sequence ID" value="QGH32994.1"/>
    <property type="molecule type" value="Genomic_DNA"/>
</dbReference>
<proteinExistence type="predicted"/>
<dbReference type="GO" id="GO:0003700">
    <property type="term" value="F:DNA-binding transcription factor activity"/>
    <property type="evidence" value="ECO:0007669"/>
    <property type="project" value="TreeGrafter"/>
</dbReference>
<dbReference type="SUPFAM" id="SSF46785">
    <property type="entry name" value="Winged helix' DNA-binding domain"/>
    <property type="match status" value="1"/>
</dbReference>
<gene>
    <name evidence="1" type="ORF">GI584_02540</name>
</gene>
<dbReference type="Gene3D" id="1.10.10.10">
    <property type="entry name" value="Winged helix-like DNA-binding domain superfamily/Winged helix DNA-binding domain"/>
    <property type="match status" value="1"/>
</dbReference>
<dbReference type="PANTHER" id="PTHR33221">
    <property type="entry name" value="WINGED HELIX-TURN-HELIX TRANSCRIPTIONAL REGULATOR, RRF2 FAMILY"/>
    <property type="match status" value="1"/>
</dbReference>
<dbReference type="FunFam" id="1.10.10.10:FF:000138">
    <property type="entry name" value="Rrf2 family transcriptional regulator"/>
    <property type="match status" value="1"/>
</dbReference>
<organism evidence="1 2">
    <name type="scientific">Gracilibacillus salitolerans</name>
    <dbReference type="NCBI Taxonomy" id="2663022"/>
    <lineage>
        <taxon>Bacteria</taxon>
        <taxon>Bacillati</taxon>
        <taxon>Bacillota</taxon>
        <taxon>Bacilli</taxon>
        <taxon>Bacillales</taxon>
        <taxon>Bacillaceae</taxon>
        <taxon>Gracilibacillus</taxon>
    </lineage>
</organism>
<dbReference type="InterPro" id="IPR036388">
    <property type="entry name" value="WH-like_DNA-bd_sf"/>
</dbReference>
<dbReference type="InterPro" id="IPR000944">
    <property type="entry name" value="Tscrpt_reg_Rrf2"/>
</dbReference>
<dbReference type="PANTHER" id="PTHR33221:SF15">
    <property type="entry name" value="HTH-TYPE TRANSCRIPTIONAL REGULATOR YWGB-RELATED"/>
    <property type="match status" value="1"/>
</dbReference>